<evidence type="ECO:0000256" key="1">
    <source>
        <dbReference type="SAM" id="MobiDB-lite"/>
    </source>
</evidence>
<comment type="caution">
    <text evidence="2">The sequence shown here is derived from an EMBL/GenBank/DDBJ whole genome shotgun (WGS) entry which is preliminary data.</text>
</comment>
<organism evidence="2 3">
    <name type="scientific">Curvularia kusanoi</name>
    <name type="common">Cochliobolus kusanoi</name>
    <dbReference type="NCBI Taxonomy" id="90978"/>
    <lineage>
        <taxon>Eukaryota</taxon>
        <taxon>Fungi</taxon>
        <taxon>Dikarya</taxon>
        <taxon>Ascomycota</taxon>
        <taxon>Pezizomycotina</taxon>
        <taxon>Dothideomycetes</taxon>
        <taxon>Pleosporomycetidae</taxon>
        <taxon>Pleosporales</taxon>
        <taxon>Pleosporineae</taxon>
        <taxon>Pleosporaceae</taxon>
        <taxon>Curvularia</taxon>
    </lineage>
</organism>
<keyword evidence="3" id="KW-1185">Reference proteome</keyword>
<sequence>MQPKTSPHKRKVYVDSLFGERVQRNKDLRAKNEAKAQAEAEAETNSDGKESDMEKINRGVQVVASGG</sequence>
<gene>
    <name evidence="2" type="ORF">E8E13_006674</name>
</gene>
<feature type="compositionally biased region" description="Basic and acidic residues" evidence="1">
    <location>
        <begin position="46"/>
        <end position="57"/>
    </location>
</feature>
<accession>A0A9P4TBR0</accession>
<evidence type="ECO:0000313" key="2">
    <source>
        <dbReference type="EMBL" id="KAF3000193.1"/>
    </source>
</evidence>
<dbReference type="Proteomes" id="UP000801428">
    <property type="component" value="Unassembled WGS sequence"/>
</dbReference>
<proteinExistence type="predicted"/>
<protein>
    <submittedName>
        <fullName evidence="2">Uncharacterized protein</fullName>
    </submittedName>
</protein>
<feature type="compositionally biased region" description="Basic and acidic residues" evidence="1">
    <location>
        <begin position="24"/>
        <end position="38"/>
    </location>
</feature>
<dbReference type="EMBL" id="SWKU01000015">
    <property type="protein sequence ID" value="KAF3000193.1"/>
    <property type="molecule type" value="Genomic_DNA"/>
</dbReference>
<evidence type="ECO:0000313" key="3">
    <source>
        <dbReference type="Proteomes" id="UP000801428"/>
    </source>
</evidence>
<name>A0A9P4TBR0_CURKU</name>
<reference evidence="2" key="1">
    <citation type="submission" date="2019-04" db="EMBL/GenBank/DDBJ databases">
        <title>Sequencing of skin fungus with MAO and IRED activity.</title>
        <authorList>
            <person name="Marsaioli A.J."/>
            <person name="Bonatto J.M.C."/>
            <person name="Reis Junior O."/>
        </authorList>
    </citation>
    <scope>NUCLEOTIDE SEQUENCE</scope>
    <source>
        <strain evidence="2">30M1</strain>
    </source>
</reference>
<dbReference type="AlphaFoldDB" id="A0A9P4TBR0"/>
<feature type="region of interest" description="Disordered" evidence="1">
    <location>
        <begin position="24"/>
        <end position="67"/>
    </location>
</feature>